<evidence type="ECO:0000313" key="3">
    <source>
        <dbReference type="EMBL" id="MCQ4122690.1"/>
    </source>
</evidence>
<name>A0ABT1QK80_9NOCA</name>
<dbReference type="InterPro" id="IPR019949">
    <property type="entry name" value="CmoO-like"/>
</dbReference>
<feature type="domain" description="Luciferase-like" evidence="2">
    <location>
        <begin position="1"/>
        <end position="298"/>
    </location>
</feature>
<evidence type="ECO:0000313" key="4">
    <source>
        <dbReference type="Proteomes" id="UP001524501"/>
    </source>
</evidence>
<dbReference type="PANTHER" id="PTHR30137">
    <property type="entry name" value="LUCIFERASE-LIKE MONOOXYGENASE"/>
    <property type="match status" value="1"/>
</dbReference>
<reference evidence="3 4" key="1">
    <citation type="submission" date="2022-07" db="EMBL/GenBank/DDBJ databases">
        <title>Degradation activity of malathion, p-nitrophenol and potential low-temperature adaptation strategy of Rhodococcus sp. FXJ9.536.</title>
        <authorList>
            <person name="Huang J."/>
            <person name="Huang Y."/>
        </authorList>
    </citation>
    <scope>NUCLEOTIDE SEQUENCE [LARGE SCALE GENOMIC DNA]</scope>
    <source>
        <strain evidence="3 4">FXJ9.536</strain>
    </source>
</reference>
<dbReference type="NCBIfam" id="TIGR03558">
    <property type="entry name" value="oxido_grp_1"/>
    <property type="match status" value="1"/>
</dbReference>
<dbReference type="InterPro" id="IPR036661">
    <property type="entry name" value="Luciferase-like_sf"/>
</dbReference>
<comment type="similarity">
    <text evidence="1">To bacterial alkanal monooxygenase alpha and beta chains.</text>
</comment>
<dbReference type="Pfam" id="PF00296">
    <property type="entry name" value="Bac_luciferase"/>
    <property type="match status" value="1"/>
</dbReference>
<protein>
    <submittedName>
        <fullName evidence="3">LLM class flavin-dependent oxidoreductase</fullName>
    </submittedName>
</protein>
<dbReference type="InterPro" id="IPR011251">
    <property type="entry name" value="Luciferase-like_dom"/>
</dbReference>
<dbReference type="EMBL" id="JANFQF010000036">
    <property type="protein sequence ID" value="MCQ4122690.1"/>
    <property type="molecule type" value="Genomic_DNA"/>
</dbReference>
<comment type="caution">
    <text evidence="3">The sequence shown here is derived from an EMBL/GenBank/DDBJ whole genome shotgun (WGS) entry which is preliminary data.</text>
</comment>
<dbReference type="RefSeq" id="WP_255974556.1">
    <property type="nucleotide sequence ID" value="NZ_JANFQF010000036.1"/>
</dbReference>
<dbReference type="PANTHER" id="PTHR30137:SF6">
    <property type="entry name" value="LUCIFERASE-LIKE MONOOXYGENASE"/>
    <property type="match status" value="1"/>
</dbReference>
<accession>A0ABT1QK80</accession>
<dbReference type="Proteomes" id="UP001524501">
    <property type="component" value="Unassembled WGS sequence"/>
</dbReference>
<organism evidence="3 4">
    <name type="scientific">Rhodococcus tibetensis</name>
    <dbReference type="NCBI Taxonomy" id="2965064"/>
    <lineage>
        <taxon>Bacteria</taxon>
        <taxon>Bacillati</taxon>
        <taxon>Actinomycetota</taxon>
        <taxon>Actinomycetes</taxon>
        <taxon>Mycobacteriales</taxon>
        <taxon>Nocardiaceae</taxon>
        <taxon>Rhodococcus</taxon>
    </lineage>
</organism>
<evidence type="ECO:0000259" key="2">
    <source>
        <dbReference type="Pfam" id="PF00296"/>
    </source>
</evidence>
<keyword evidence="4" id="KW-1185">Reference proteome</keyword>
<gene>
    <name evidence="3" type="ORF">NOF53_26650</name>
</gene>
<sequence>MKLSILDRSRTRAGAPDAAALTGSIERAVHAEQRGFHRFWVAEHHAVPGIASGSPPVLLAAIGAHTDRIRLGSGGVMLPNHQPLVVAEQFLMLGAMYPGRIDLGVGRSLGFTTPVREALRRDRNAPDTFVDDLDELRRYLEGGAPVTARPRVDTAPPMFVLATRRGLDFAARAGLPVVVGGPILGSTTGKIPELERYRDNFVPSPGNRKPYVVISLEVMIAHSADAARELLLPEAWALAVSSRTGEFPALEPVSAICDQPWTPRMREQIDASIESSIHGTPDEVRDELDSLFARTGAEELLASTSTFDREALFESDRKLSLLYRQ</sequence>
<evidence type="ECO:0000256" key="1">
    <source>
        <dbReference type="ARBA" id="ARBA00007789"/>
    </source>
</evidence>
<proteinExistence type="predicted"/>
<dbReference type="Gene3D" id="3.20.20.30">
    <property type="entry name" value="Luciferase-like domain"/>
    <property type="match status" value="1"/>
</dbReference>
<dbReference type="InterPro" id="IPR050766">
    <property type="entry name" value="Bact_Lucif_Oxidored"/>
</dbReference>
<dbReference type="SUPFAM" id="SSF51679">
    <property type="entry name" value="Bacterial luciferase-like"/>
    <property type="match status" value="1"/>
</dbReference>